<dbReference type="AlphaFoldDB" id="A0A9Q1K169"/>
<evidence type="ECO:0000256" key="1">
    <source>
        <dbReference type="ARBA" id="ARBA00004141"/>
    </source>
</evidence>
<name>A0A9Q1K169_9CARY</name>
<evidence type="ECO:0000256" key="3">
    <source>
        <dbReference type="ARBA" id="ARBA00022448"/>
    </source>
</evidence>
<evidence type="ECO:0000256" key="5">
    <source>
        <dbReference type="ARBA" id="ARBA00022989"/>
    </source>
</evidence>
<dbReference type="Proteomes" id="UP001153076">
    <property type="component" value="Unassembled WGS sequence"/>
</dbReference>
<accession>A0A9Q1K169</accession>
<comment type="similarity">
    <text evidence="2">Belongs to the SLC29A/ENT transporter (TC 2.A.57) family.</text>
</comment>
<keyword evidence="5" id="KW-1133">Transmembrane helix</keyword>
<dbReference type="GO" id="GO:0005337">
    <property type="term" value="F:nucleoside transmembrane transporter activity"/>
    <property type="evidence" value="ECO:0007669"/>
    <property type="project" value="InterPro"/>
</dbReference>
<keyword evidence="6" id="KW-0472">Membrane</keyword>
<sequence>MQGEGNAKLEDRLTIKQLMLQNLDYGLSLYLTNVLTLSIFPGFLYENTGHHSLGEWYTLVLIAVNNISDLMGRYAPLISCLKLESRKGLMTAVVTRFLFIPTFYFTAKYADQGWMLMLTSLLGLTNGTRAECIGKFTRGAPHEWHIFGSMSWLVVDPWKPELLRMERAKCDEALKLMTAVTLMWEGHYL</sequence>
<dbReference type="InterPro" id="IPR002259">
    <property type="entry name" value="Eqnu_transpt"/>
</dbReference>
<keyword evidence="8" id="KW-1185">Reference proteome</keyword>
<keyword evidence="4" id="KW-0812">Transmembrane</keyword>
<evidence type="ECO:0000313" key="8">
    <source>
        <dbReference type="Proteomes" id="UP001153076"/>
    </source>
</evidence>
<dbReference type="PANTHER" id="PTHR10332">
    <property type="entry name" value="EQUILIBRATIVE NUCLEOSIDE TRANSPORTER"/>
    <property type="match status" value="1"/>
</dbReference>
<dbReference type="PANTHER" id="PTHR10332:SF38">
    <property type="entry name" value="EQUILIBRATIVE NUCLEOTIDE TRANSPORTER 3-RELATED"/>
    <property type="match status" value="1"/>
</dbReference>
<comment type="subcellular location">
    <subcellularLocation>
        <location evidence="1">Membrane</location>
        <topology evidence="1">Multi-pass membrane protein</topology>
    </subcellularLocation>
</comment>
<evidence type="ECO:0000256" key="4">
    <source>
        <dbReference type="ARBA" id="ARBA00022692"/>
    </source>
</evidence>
<gene>
    <name evidence="7" type="ORF">Cgig2_003327</name>
</gene>
<comment type="caution">
    <text evidence="7">The sequence shown here is derived from an EMBL/GenBank/DDBJ whole genome shotgun (WGS) entry which is preliminary data.</text>
</comment>
<protein>
    <submittedName>
        <fullName evidence="7">Uncharacterized protein</fullName>
    </submittedName>
</protein>
<evidence type="ECO:0000313" key="7">
    <source>
        <dbReference type="EMBL" id="KAJ8434888.1"/>
    </source>
</evidence>
<dbReference type="GO" id="GO:0005886">
    <property type="term" value="C:plasma membrane"/>
    <property type="evidence" value="ECO:0007669"/>
    <property type="project" value="TreeGrafter"/>
</dbReference>
<organism evidence="7 8">
    <name type="scientific">Carnegiea gigantea</name>
    <dbReference type="NCBI Taxonomy" id="171969"/>
    <lineage>
        <taxon>Eukaryota</taxon>
        <taxon>Viridiplantae</taxon>
        <taxon>Streptophyta</taxon>
        <taxon>Embryophyta</taxon>
        <taxon>Tracheophyta</taxon>
        <taxon>Spermatophyta</taxon>
        <taxon>Magnoliopsida</taxon>
        <taxon>eudicotyledons</taxon>
        <taxon>Gunneridae</taxon>
        <taxon>Pentapetalae</taxon>
        <taxon>Caryophyllales</taxon>
        <taxon>Cactineae</taxon>
        <taxon>Cactaceae</taxon>
        <taxon>Cactoideae</taxon>
        <taxon>Echinocereeae</taxon>
        <taxon>Carnegiea</taxon>
    </lineage>
</organism>
<reference evidence="7" key="1">
    <citation type="submission" date="2022-04" db="EMBL/GenBank/DDBJ databases">
        <title>Carnegiea gigantea Genome sequencing and assembly v2.</title>
        <authorList>
            <person name="Copetti D."/>
            <person name="Sanderson M.J."/>
            <person name="Burquez A."/>
            <person name="Wojciechowski M.F."/>
        </authorList>
    </citation>
    <scope>NUCLEOTIDE SEQUENCE</scope>
    <source>
        <strain evidence="7">SGP5-SGP5p</strain>
        <tissue evidence="7">Aerial part</tissue>
    </source>
</reference>
<proteinExistence type="inferred from homology"/>
<dbReference type="OrthoDB" id="1856718at2759"/>
<dbReference type="EMBL" id="JAKOGI010000446">
    <property type="protein sequence ID" value="KAJ8434888.1"/>
    <property type="molecule type" value="Genomic_DNA"/>
</dbReference>
<evidence type="ECO:0000256" key="2">
    <source>
        <dbReference type="ARBA" id="ARBA00007965"/>
    </source>
</evidence>
<keyword evidence="3" id="KW-0813">Transport</keyword>
<evidence type="ECO:0000256" key="6">
    <source>
        <dbReference type="ARBA" id="ARBA00023136"/>
    </source>
</evidence>